<evidence type="ECO:0000313" key="2">
    <source>
        <dbReference type="EMBL" id="VDS06344.1"/>
    </source>
</evidence>
<dbReference type="OrthoDB" id="7951242at2"/>
<dbReference type="EMBL" id="UZWD01000043">
    <property type="protein sequence ID" value="VDS06344.1"/>
    <property type="molecule type" value="Genomic_DNA"/>
</dbReference>
<keyword evidence="1" id="KW-0472">Membrane</keyword>
<keyword evidence="3" id="KW-1185">Reference proteome</keyword>
<name>A0A3S4ENS8_9HYPH</name>
<feature type="transmembrane region" description="Helical" evidence="1">
    <location>
        <begin position="12"/>
        <end position="33"/>
    </location>
</feature>
<feature type="transmembrane region" description="Helical" evidence="1">
    <location>
        <begin position="39"/>
        <end position="63"/>
    </location>
</feature>
<reference evidence="2 3" key="1">
    <citation type="submission" date="2018-12" db="EMBL/GenBank/DDBJ databases">
        <authorList>
            <person name="Criscuolo A."/>
        </authorList>
    </citation>
    <scope>NUCLEOTIDE SEQUENCE [LARGE SCALE GENOMIC DNA]</scope>
    <source>
        <strain evidence="2">ACIP1116281</strain>
    </source>
</reference>
<protein>
    <submittedName>
        <fullName evidence="2">Uncharacterized protein</fullName>
    </submittedName>
</protein>
<proteinExistence type="predicted"/>
<keyword evidence="1" id="KW-1133">Transmembrane helix</keyword>
<evidence type="ECO:0000313" key="3">
    <source>
        <dbReference type="Proteomes" id="UP000268844"/>
    </source>
</evidence>
<evidence type="ECO:0000256" key="1">
    <source>
        <dbReference type="SAM" id="Phobius"/>
    </source>
</evidence>
<sequence>MAESKIDFGSLTLKDYAIGVAFALVATAVLSGLEAAFNIALPSFLASAAGAAIGVAAWFFYLLKRKS</sequence>
<dbReference type="AlphaFoldDB" id="A0A3S4ENS8"/>
<organism evidence="2 3">
    <name type="scientific">Devosia equisanguinis</name>
    <dbReference type="NCBI Taxonomy" id="2490941"/>
    <lineage>
        <taxon>Bacteria</taxon>
        <taxon>Pseudomonadati</taxon>
        <taxon>Pseudomonadota</taxon>
        <taxon>Alphaproteobacteria</taxon>
        <taxon>Hyphomicrobiales</taxon>
        <taxon>Devosiaceae</taxon>
        <taxon>Devosia</taxon>
    </lineage>
</organism>
<accession>A0A3S4ENS8</accession>
<dbReference type="RefSeq" id="WP_126151861.1">
    <property type="nucleotide sequence ID" value="NZ_JBHTMH010000001.1"/>
</dbReference>
<dbReference type="Proteomes" id="UP000268844">
    <property type="component" value="Unassembled WGS sequence"/>
</dbReference>
<keyword evidence="1" id="KW-0812">Transmembrane</keyword>
<gene>
    <name evidence="2" type="ORF">DEVEQU_03503</name>
</gene>